<dbReference type="GO" id="GO:0006400">
    <property type="term" value="P:tRNA modification"/>
    <property type="evidence" value="ECO:0007669"/>
    <property type="project" value="UniProtKB-ARBA"/>
</dbReference>
<evidence type="ECO:0000256" key="5">
    <source>
        <dbReference type="ARBA" id="ARBA00026170"/>
    </source>
</evidence>
<dbReference type="Proteomes" id="UP000663852">
    <property type="component" value="Unassembled WGS sequence"/>
</dbReference>
<keyword evidence="6" id="KW-0812">Transmembrane</keyword>
<evidence type="ECO:0000256" key="3">
    <source>
        <dbReference type="ARBA" id="ARBA00022840"/>
    </source>
</evidence>
<keyword evidence="2" id="KW-0378">Hydrolase</keyword>
<proteinExistence type="inferred from homology"/>
<reference evidence="8" key="1">
    <citation type="submission" date="2021-02" db="EMBL/GenBank/DDBJ databases">
        <authorList>
            <person name="Nowell W R."/>
        </authorList>
    </citation>
    <scope>NUCLEOTIDE SEQUENCE</scope>
</reference>
<dbReference type="EMBL" id="CAJNOJ010000019">
    <property type="protein sequence ID" value="CAF0833128.1"/>
    <property type="molecule type" value="Genomic_DNA"/>
</dbReference>
<dbReference type="PROSITE" id="PS00383">
    <property type="entry name" value="TYR_PHOSPHATASE_1"/>
    <property type="match status" value="1"/>
</dbReference>
<feature type="transmembrane region" description="Helical" evidence="6">
    <location>
        <begin position="289"/>
        <end position="312"/>
    </location>
</feature>
<dbReference type="Gene3D" id="3.90.190.10">
    <property type="entry name" value="Protein tyrosine phosphatase superfamily"/>
    <property type="match status" value="1"/>
</dbReference>
<dbReference type="InterPro" id="IPR016130">
    <property type="entry name" value="Tyr_Pase_AS"/>
</dbReference>
<feature type="transmembrane region" description="Helical" evidence="6">
    <location>
        <begin position="318"/>
        <end position="340"/>
    </location>
</feature>
<evidence type="ECO:0000259" key="7">
    <source>
        <dbReference type="PROSITE" id="PS50056"/>
    </source>
</evidence>
<keyword evidence="1" id="KW-0547">Nucleotide-binding</keyword>
<keyword evidence="3" id="KW-0067">ATP-binding</keyword>
<keyword evidence="6" id="KW-0472">Membrane</keyword>
<dbReference type="OrthoDB" id="9972657at2759"/>
<dbReference type="InterPro" id="IPR027417">
    <property type="entry name" value="P-loop_NTPase"/>
</dbReference>
<accession>A0A813V8L3</accession>
<feature type="domain" description="Tyrosine specific protein phosphatases" evidence="7">
    <location>
        <begin position="531"/>
        <end position="629"/>
    </location>
</feature>
<dbReference type="Pfam" id="PF22784">
    <property type="entry name" value="PTP-SAK"/>
    <property type="match status" value="1"/>
</dbReference>
<dbReference type="PANTHER" id="PTHR12435">
    <property type="match status" value="1"/>
</dbReference>
<gene>
    <name evidence="8" type="ORF">EDS130_LOCUS6443</name>
</gene>
<evidence type="ECO:0000313" key="8">
    <source>
        <dbReference type="EMBL" id="CAF0833128.1"/>
    </source>
</evidence>
<dbReference type="Gene3D" id="3.40.50.300">
    <property type="entry name" value="P-loop containing nucleotide triphosphate hydrolases"/>
    <property type="match status" value="1"/>
</dbReference>
<dbReference type="FunFam" id="3.40.50.300:FF:000827">
    <property type="entry name" value="KTI12 chromatin-associated homolog"/>
    <property type="match status" value="1"/>
</dbReference>
<dbReference type="InterPro" id="IPR000387">
    <property type="entry name" value="Tyr_Pase_dom"/>
</dbReference>
<evidence type="ECO:0000256" key="2">
    <source>
        <dbReference type="ARBA" id="ARBA00022801"/>
    </source>
</evidence>
<dbReference type="SUPFAM" id="SSF52540">
    <property type="entry name" value="P-loop containing nucleoside triphosphate hydrolases"/>
    <property type="match status" value="1"/>
</dbReference>
<comment type="similarity">
    <text evidence="4">Belongs to the KTI12 family.</text>
</comment>
<dbReference type="InterPro" id="IPR013641">
    <property type="entry name" value="KTI12/PSTK"/>
</dbReference>
<dbReference type="SUPFAM" id="SSF52799">
    <property type="entry name" value="(Phosphotyrosine protein) phosphatases II"/>
    <property type="match status" value="1"/>
</dbReference>
<dbReference type="GO" id="GO:0005524">
    <property type="term" value="F:ATP binding"/>
    <property type="evidence" value="ECO:0007669"/>
    <property type="project" value="UniProtKB-KW"/>
</dbReference>
<organism evidence="8 9">
    <name type="scientific">Adineta ricciae</name>
    <name type="common">Rotifer</name>
    <dbReference type="NCBI Taxonomy" id="249248"/>
    <lineage>
        <taxon>Eukaryota</taxon>
        <taxon>Metazoa</taxon>
        <taxon>Spiralia</taxon>
        <taxon>Gnathifera</taxon>
        <taxon>Rotifera</taxon>
        <taxon>Eurotatoria</taxon>
        <taxon>Bdelloidea</taxon>
        <taxon>Adinetida</taxon>
        <taxon>Adinetidae</taxon>
        <taxon>Adineta</taxon>
    </lineage>
</organism>
<protein>
    <recommendedName>
        <fullName evidence="5">Protein KTI12 homolog</fullName>
    </recommendedName>
</protein>
<comment type="caution">
    <text evidence="8">The sequence shown here is derived from an EMBL/GenBank/DDBJ whole genome shotgun (WGS) entry which is preliminary data.</text>
</comment>
<dbReference type="GO" id="GO:0006357">
    <property type="term" value="P:regulation of transcription by RNA polymerase II"/>
    <property type="evidence" value="ECO:0007669"/>
    <property type="project" value="UniProtKB-ARBA"/>
</dbReference>
<evidence type="ECO:0000313" key="9">
    <source>
        <dbReference type="Proteomes" id="UP000663852"/>
    </source>
</evidence>
<dbReference type="PROSITE" id="PS50056">
    <property type="entry name" value="TYR_PHOSPHATASE_2"/>
    <property type="match status" value="1"/>
</dbReference>
<feature type="transmembrane region" description="Helical" evidence="6">
    <location>
        <begin position="352"/>
        <end position="377"/>
    </location>
</feature>
<dbReference type="GO" id="GO:0016791">
    <property type="term" value="F:phosphatase activity"/>
    <property type="evidence" value="ECO:0007669"/>
    <property type="project" value="UniProtKB-ARBA"/>
</dbReference>
<dbReference type="InterPro" id="IPR029021">
    <property type="entry name" value="Prot-tyrosine_phosphatase-like"/>
</dbReference>
<feature type="transmembrane region" description="Helical" evidence="6">
    <location>
        <begin position="383"/>
        <end position="407"/>
    </location>
</feature>
<dbReference type="InterPro" id="IPR057023">
    <property type="entry name" value="PTP-SAK"/>
</dbReference>
<evidence type="ECO:0000256" key="1">
    <source>
        <dbReference type="ARBA" id="ARBA00022741"/>
    </source>
</evidence>
<evidence type="ECO:0000256" key="6">
    <source>
        <dbReference type="SAM" id="Phobius"/>
    </source>
</evidence>
<evidence type="ECO:0000256" key="4">
    <source>
        <dbReference type="ARBA" id="ARBA00025768"/>
    </source>
</evidence>
<name>A0A813V8L3_ADIRI</name>
<dbReference type="AlphaFoldDB" id="A0A813V8L3"/>
<keyword evidence="6" id="KW-1133">Transmembrane helix</keyword>
<sequence length="673" mass="78137">MPLIVISGGPCSGKSTRAKELLDYFQTKAMPVQIITDNNLDRNAVYTDNTLEKQARSDLKAETQRLVTKTDLVILDALNYIKGYRYELYCITKLYQTVQCTIYCNTPAHVAREWNTANHRYDPSIFDALVQRYEPPEGRNRWDAPLFEITPEDQLPLEQIADYLANKRPPPPNKSTVNLPISDTNFLHDVDRVTQDVIDSIVQQSKMAVLGQQFSIPGTTEKINWNQNHSVSDLRRIRQQYLKFIKTHPPSKDNTNTTSFGKDVFPRLTAVLVADASNRKAMLLIRSPTLTFAFIFFILSICLTILTFNVPYDDSQYLIQFLIICPPINSIFLFLFSATWIERRFRLSYMPFICLIILMLSSLTLTLVSSLLLSLSITMYFNLIFYSFFFLLFLSLIIVTIISYSYGSLFIHRHRNMMTVQQQNSEIPKNVELLKLDKYSFKSSDNNELILFMSKLPGRRIRHDIRNIQDDLNQIQVHTIITLNEPKELSFMNMTNKNFYNMDIYSMHVKRANMEHIVYPIRDRFIPKSISDYMQFLYCIILSVNRSSRNRLLVHCMGGMGRTGLTAVCLDLTYENMMANENEPKTKQKFVERFCHYPFLLANHCRVCRAIANVRQARPGTIHNPLQILFAHEYYARLKSSSYMQQIKHILDLNEKLLSSTQDEFALPTNISL</sequence>
<dbReference type="Pfam" id="PF08433">
    <property type="entry name" value="KTI12"/>
    <property type="match status" value="1"/>
</dbReference>